<dbReference type="AlphaFoldDB" id="A0A8H4AGA0"/>
<accession>A0A8H4AGA0</accession>
<reference evidence="1 2" key="1">
    <citation type="journal article" date="2019" name="Environ. Microbiol.">
        <title>At the nexus of three kingdoms: the genome of the mycorrhizal fungus Gigaspora margarita provides insights into plant, endobacterial and fungal interactions.</title>
        <authorList>
            <person name="Venice F."/>
            <person name="Ghignone S."/>
            <person name="Salvioli di Fossalunga A."/>
            <person name="Amselem J."/>
            <person name="Novero M."/>
            <person name="Xianan X."/>
            <person name="Sedzielewska Toro K."/>
            <person name="Morin E."/>
            <person name="Lipzen A."/>
            <person name="Grigoriev I.V."/>
            <person name="Henrissat B."/>
            <person name="Martin F.M."/>
            <person name="Bonfante P."/>
        </authorList>
    </citation>
    <scope>NUCLEOTIDE SEQUENCE [LARGE SCALE GENOMIC DNA]</scope>
    <source>
        <strain evidence="1 2">BEG34</strain>
    </source>
</reference>
<gene>
    <name evidence="1" type="ORF">F8M41_021735</name>
</gene>
<keyword evidence="2" id="KW-1185">Reference proteome</keyword>
<evidence type="ECO:0000313" key="1">
    <source>
        <dbReference type="EMBL" id="KAF0492456.1"/>
    </source>
</evidence>
<protein>
    <submittedName>
        <fullName evidence="1">Uncharacterized protein</fullName>
    </submittedName>
</protein>
<proteinExistence type="predicted"/>
<comment type="caution">
    <text evidence="1">The sequence shown here is derived from an EMBL/GenBank/DDBJ whole genome shotgun (WGS) entry which is preliminary data.</text>
</comment>
<dbReference type="EMBL" id="WTPW01000647">
    <property type="protein sequence ID" value="KAF0492456.1"/>
    <property type="molecule type" value="Genomic_DNA"/>
</dbReference>
<name>A0A8H4AGA0_GIGMA</name>
<organism evidence="1 2">
    <name type="scientific">Gigaspora margarita</name>
    <dbReference type="NCBI Taxonomy" id="4874"/>
    <lineage>
        <taxon>Eukaryota</taxon>
        <taxon>Fungi</taxon>
        <taxon>Fungi incertae sedis</taxon>
        <taxon>Mucoromycota</taxon>
        <taxon>Glomeromycotina</taxon>
        <taxon>Glomeromycetes</taxon>
        <taxon>Diversisporales</taxon>
        <taxon>Gigasporaceae</taxon>
        <taxon>Gigaspora</taxon>
    </lineage>
</organism>
<dbReference type="Proteomes" id="UP000439903">
    <property type="component" value="Unassembled WGS sequence"/>
</dbReference>
<evidence type="ECO:0000313" key="2">
    <source>
        <dbReference type="Proteomes" id="UP000439903"/>
    </source>
</evidence>
<sequence>MEEKIQYMNFLDDQVKETKEFNRAMVNQEVLVQYTSIEEETRQDLTKKKEILLASECRTIDYKVEEILKQAKHSRKNHKKILKLFKYSKALAMIIDNEIDEPKQNIKELPEIS</sequence>